<feature type="compositionally biased region" description="Basic and acidic residues" evidence="1">
    <location>
        <begin position="254"/>
        <end position="274"/>
    </location>
</feature>
<evidence type="ECO:0000313" key="3">
    <source>
        <dbReference type="EMBL" id="OIQ69306.1"/>
    </source>
</evidence>
<dbReference type="EC" id="3.1.4.52" evidence="3"/>
<keyword evidence="3" id="KW-0378">Hydrolase</keyword>
<sequence length="290" mass="31724">MALGDDLRMALERHEIEMYYQPQVAVPSGTINGLEALARWNHPTRGLVCPSNFIPVAEKAGTIVPLGHWIVDDVCRQVALWRAELPGLPRVSINLSAAQLRASPDFDREFAAILGKYGLDGSAIELELTESVLMQTTRENGQMIERLRALGASLAIDDFGTGYSSMEYLGAFQANHIKIAQEFVRDLGSDAGHAAIVRATIGLARELGIKVIAEGVETADQLDFLIKAGCENIQGYYFSHPVPASEAGRLLRKGRLEPARPDRPDDPGRGDKLKAMPVQKPGVEFTPRRN</sequence>
<dbReference type="PANTHER" id="PTHR33121:SF71">
    <property type="entry name" value="OXYGEN SENSOR PROTEIN DOSP"/>
    <property type="match status" value="1"/>
</dbReference>
<dbReference type="PROSITE" id="PS50883">
    <property type="entry name" value="EAL"/>
    <property type="match status" value="1"/>
</dbReference>
<comment type="caution">
    <text evidence="3">The sequence shown here is derived from an EMBL/GenBank/DDBJ whole genome shotgun (WGS) entry which is preliminary data.</text>
</comment>
<dbReference type="PANTHER" id="PTHR33121">
    <property type="entry name" value="CYCLIC DI-GMP PHOSPHODIESTERASE PDEF"/>
    <property type="match status" value="1"/>
</dbReference>
<dbReference type="CDD" id="cd01948">
    <property type="entry name" value="EAL"/>
    <property type="match status" value="1"/>
</dbReference>
<dbReference type="GO" id="GO:0071111">
    <property type="term" value="F:cyclic-guanylate-specific phosphodiesterase activity"/>
    <property type="evidence" value="ECO:0007669"/>
    <property type="project" value="UniProtKB-EC"/>
</dbReference>
<organism evidence="3">
    <name type="scientific">mine drainage metagenome</name>
    <dbReference type="NCBI Taxonomy" id="410659"/>
    <lineage>
        <taxon>unclassified sequences</taxon>
        <taxon>metagenomes</taxon>
        <taxon>ecological metagenomes</taxon>
    </lineage>
</organism>
<name>A0A1J5PDL5_9ZZZZ</name>
<dbReference type="SMART" id="SM00052">
    <property type="entry name" value="EAL"/>
    <property type="match status" value="1"/>
</dbReference>
<gene>
    <name evidence="3" type="primary">dosP_17</name>
    <name evidence="3" type="ORF">GALL_490950</name>
</gene>
<feature type="domain" description="EAL" evidence="2">
    <location>
        <begin position="1"/>
        <end position="255"/>
    </location>
</feature>
<dbReference type="InterPro" id="IPR035919">
    <property type="entry name" value="EAL_sf"/>
</dbReference>
<dbReference type="SUPFAM" id="SSF141868">
    <property type="entry name" value="EAL domain-like"/>
    <property type="match status" value="1"/>
</dbReference>
<dbReference type="AlphaFoldDB" id="A0A1J5PDL5"/>
<accession>A0A1J5PDL5</accession>
<feature type="region of interest" description="Disordered" evidence="1">
    <location>
        <begin position="253"/>
        <end position="290"/>
    </location>
</feature>
<reference evidence="3" key="1">
    <citation type="submission" date="2016-10" db="EMBL/GenBank/DDBJ databases">
        <title>Sequence of Gallionella enrichment culture.</title>
        <authorList>
            <person name="Poehlein A."/>
            <person name="Muehling M."/>
            <person name="Daniel R."/>
        </authorList>
    </citation>
    <scope>NUCLEOTIDE SEQUENCE</scope>
</reference>
<dbReference type="InterPro" id="IPR050706">
    <property type="entry name" value="Cyclic-di-GMP_PDE-like"/>
</dbReference>
<evidence type="ECO:0000256" key="1">
    <source>
        <dbReference type="SAM" id="MobiDB-lite"/>
    </source>
</evidence>
<dbReference type="FunFam" id="3.20.20.450:FF:000001">
    <property type="entry name" value="Cyclic di-GMP phosphodiesterase yahA"/>
    <property type="match status" value="1"/>
</dbReference>
<evidence type="ECO:0000259" key="2">
    <source>
        <dbReference type="PROSITE" id="PS50883"/>
    </source>
</evidence>
<proteinExistence type="predicted"/>
<dbReference type="InterPro" id="IPR001633">
    <property type="entry name" value="EAL_dom"/>
</dbReference>
<dbReference type="EMBL" id="MLJW01004802">
    <property type="protein sequence ID" value="OIQ69306.1"/>
    <property type="molecule type" value="Genomic_DNA"/>
</dbReference>
<protein>
    <submittedName>
        <fullName evidence="3">Oxygen sensor protein DosP</fullName>
        <ecNumber evidence="3">3.1.4.52</ecNumber>
    </submittedName>
</protein>
<dbReference type="Pfam" id="PF00563">
    <property type="entry name" value="EAL"/>
    <property type="match status" value="1"/>
</dbReference>
<dbReference type="Gene3D" id="3.20.20.450">
    <property type="entry name" value="EAL domain"/>
    <property type="match status" value="1"/>
</dbReference>